<gene>
    <name evidence="2" type="ORF">MAR_001584</name>
</gene>
<evidence type="ECO:0000313" key="3">
    <source>
        <dbReference type="Proteomes" id="UP001164746"/>
    </source>
</evidence>
<accession>A0ABY7FG79</accession>
<evidence type="ECO:0000313" key="2">
    <source>
        <dbReference type="EMBL" id="WAR19746.1"/>
    </source>
</evidence>
<dbReference type="Proteomes" id="UP001164746">
    <property type="component" value="Chromosome 11"/>
</dbReference>
<name>A0ABY7FG79_MYAAR</name>
<protein>
    <submittedName>
        <fullName evidence="2">Uncharacterized protein</fullName>
    </submittedName>
</protein>
<feature type="region of interest" description="Disordered" evidence="1">
    <location>
        <begin position="1"/>
        <end position="22"/>
    </location>
</feature>
<sequence>MYSDGISAPSKNPDIADIKSDKNSGIDSSDIYQHLQAAMKEFDSLLSAEVDLKSVVKSPRVNEVKITIHDAEINMKGSERTGDWLLHLQSLLEMLLFFAATGHNAYAKSTYIYLNKMLDLPTTHPQVYRKGMHVIRRSDRYWAGLSTDLIIEQMLMRSVKTVGGLTRGSGMDEAQRAQWILSRPACSEINYKMQELTGQKCESSEQHKESSESRKIRDNDDIQKMFACLVDRNPFMAEESLRSIASGEVESKCGQSA</sequence>
<feature type="region of interest" description="Disordered" evidence="1">
    <location>
        <begin position="200"/>
        <end position="219"/>
    </location>
</feature>
<evidence type="ECO:0000256" key="1">
    <source>
        <dbReference type="SAM" id="MobiDB-lite"/>
    </source>
</evidence>
<dbReference type="PANTHER" id="PTHR47018:SF1">
    <property type="entry name" value="TESMIN_TSO1-LIKE CXC DOMAIN-CONTAINING PROTEIN"/>
    <property type="match status" value="1"/>
</dbReference>
<proteinExistence type="predicted"/>
<reference evidence="2" key="1">
    <citation type="submission" date="2022-11" db="EMBL/GenBank/DDBJ databases">
        <title>Centuries of genome instability and evolution in soft-shell clam transmissible cancer (bioRxiv).</title>
        <authorList>
            <person name="Hart S.F.M."/>
            <person name="Yonemitsu M.A."/>
            <person name="Giersch R.M."/>
            <person name="Beal B.F."/>
            <person name="Arriagada G."/>
            <person name="Davis B.W."/>
            <person name="Ostrander E.A."/>
            <person name="Goff S.P."/>
            <person name="Metzger M.J."/>
        </authorList>
    </citation>
    <scope>NUCLEOTIDE SEQUENCE</scope>
    <source>
        <strain evidence="2">MELC-2E11</strain>
        <tissue evidence="2">Siphon/mantle</tissue>
    </source>
</reference>
<feature type="compositionally biased region" description="Basic and acidic residues" evidence="1">
    <location>
        <begin position="202"/>
        <end position="219"/>
    </location>
</feature>
<dbReference type="PANTHER" id="PTHR47018">
    <property type="entry name" value="CXC DOMAIN-CONTAINING PROTEIN-RELATED"/>
    <property type="match status" value="1"/>
</dbReference>
<organism evidence="2 3">
    <name type="scientific">Mya arenaria</name>
    <name type="common">Soft-shell clam</name>
    <dbReference type="NCBI Taxonomy" id="6604"/>
    <lineage>
        <taxon>Eukaryota</taxon>
        <taxon>Metazoa</taxon>
        <taxon>Spiralia</taxon>
        <taxon>Lophotrochozoa</taxon>
        <taxon>Mollusca</taxon>
        <taxon>Bivalvia</taxon>
        <taxon>Autobranchia</taxon>
        <taxon>Heteroconchia</taxon>
        <taxon>Euheterodonta</taxon>
        <taxon>Imparidentia</taxon>
        <taxon>Neoheterodontei</taxon>
        <taxon>Myida</taxon>
        <taxon>Myoidea</taxon>
        <taxon>Myidae</taxon>
        <taxon>Mya</taxon>
    </lineage>
</organism>
<keyword evidence="3" id="KW-1185">Reference proteome</keyword>
<dbReference type="EMBL" id="CP111022">
    <property type="protein sequence ID" value="WAR19746.1"/>
    <property type="molecule type" value="Genomic_DNA"/>
</dbReference>